<dbReference type="InterPro" id="IPR002549">
    <property type="entry name" value="AI-2E-like"/>
</dbReference>
<evidence type="ECO:0000256" key="2">
    <source>
        <dbReference type="ARBA" id="ARBA00009773"/>
    </source>
</evidence>
<keyword evidence="3 6" id="KW-0812">Transmembrane</keyword>
<feature type="transmembrane region" description="Helical" evidence="6">
    <location>
        <begin position="62"/>
        <end position="84"/>
    </location>
</feature>
<proteinExistence type="inferred from homology"/>
<feature type="transmembrane region" description="Helical" evidence="6">
    <location>
        <begin position="33"/>
        <end position="50"/>
    </location>
</feature>
<dbReference type="RefSeq" id="WP_079654102.1">
    <property type="nucleotide sequence ID" value="NZ_LT670846.1"/>
</dbReference>
<protein>
    <submittedName>
        <fullName evidence="7">Predicted PurR-regulated permease PerM</fullName>
    </submittedName>
</protein>
<dbReference type="AlphaFoldDB" id="A0A1M6SCK2"/>
<name>A0A1M6SCK2_9AQUI</name>
<feature type="transmembrane region" description="Helical" evidence="6">
    <location>
        <begin position="277"/>
        <end position="299"/>
    </location>
</feature>
<sequence length="354" mass="40197">MNREKLIVYFLLSSTLFFALFTLYMLLPFLVPLLWAGIAVLITYPAYSMLNKVVKSRTISALLMTVSTLFLVVGPFFLLGIIIVRQATEFVSLLINYFQNHSYIDFLNHPSLQRFLSHPEVQTLLSYIQREAFKNVLLSSIKEMSGRLGDLLTNMILKSGSVLFKTLVFLLAYFFLLRDWPKLIAFFERFLPVHKEDIREVFSTIYRTTLAVIYGSVGVALIQAILGFIGYLLLGIDYTLLWAMLTFVASFIPPFGASLVWFPIAVYAFFTKGHLQAIIFTIYSALFISTADNFVRPLIMKKGVELPYLVVFLSTIGGLLSFGFIGLFLGPIIFATTVTLILIYEKRILNSQKP</sequence>
<dbReference type="OrthoDB" id="106838at2"/>
<feature type="transmembrane region" description="Helical" evidence="6">
    <location>
        <begin position="240"/>
        <end position="270"/>
    </location>
</feature>
<dbReference type="STRING" id="381751.SAMN05444391_0976"/>
<evidence type="ECO:0000313" key="8">
    <source>
        <dbReference type="Proteomes" id="UP000189810"/>
    </source>
</evidence>
<evidence type="ECO:0000313" key="7">
    <source>
        <dbReference type="EMBL" id="SHK42451.1"/>
    </source>
</evidence>
<keyword evidence="5 6" id="KW-0472">Membrane</keyword>
<dbReference type="GO" id="GO:0016020">
    <property type="term" value="C:membrane"/>
    <property type="evidence" value="ECO:0007669"/>
    <property type="project" value="UniProtKB-SubCell"/>
</dbReference>
<dbReference type="Proteomes" id="UP000189810">
    <property type="component" value="Chromosome I"/>
</dbReference>
<gene>
    <name evidence="7" type="ORF">SAMN05444391_0976</name>
</gene>
<comment type="subcellular location">
    <subcellularLocation>
        <location evidence="1">Membrane</location>
        <topology evidence="1">Multi-pass membrane protein</topology>
    </subcellularLocation>
</comment>
<comment type="similarity">
    <text evidence="2">Belongs to the autoinducer-2 exporter (AI-2E) (TC 2.A.86) family.</text>
</comment>
<dbReference type="Pfam" id="PF01594">
    <property type="entry name" value="AI-2E_transport"/>
    <property type="match status" value="1"/>
</dbReference>
<feature type="transmembrane region" description="Helical" evidence="6">
    <location>
        <begin position="211"/>
        <end position="234"/>
    </location>
</feature>
<feature type="transmembrane region" description="Helical" evidence="6">
    <location>
        <begin position="7"/>
        <end position="27"/>
    </location>
</feature>
<evidence type="ECO:0000256" key="3">
    <source>
        <dbReference type="ARBA" id="ARBA00022692"/>
    </source>
</evidence>
<reference evidence="7 8" key="1">
    <citation type="submission" date="2016-11" db="EMBL/GenBank/DDBJ databases">
        <authorList>
            <person name="Jaros S."/>
            <person name="Januszkiewicz K."/>
            <person name="Wedrychowicz H."/>
        </authorList>
    </citation>
    <scope>NUCLEOTIDE SEQUENCE [LARGE SCALE GENOMIC DNA]</scope>
    <source>
        <strain evidence="7 8">DSM 19557</strain>
    </source>
</reference>
<dbReference type="EMBL" id="LT670846">
    <property type="protein sequence ID" value="SHK42451.1"/>
    <property type="molecule type" value="Genomic_DNA"/>
</dbReference>
<evidence type="ECO:0000256" key="6">
    <source>
        <dbReference type="SAM" id="Phobius"/>
    </source>
</evidence>
<evidence type="ECO:0000256" key="1">
    <source>
        <dbReference type="ARBA" id="ARBA00004141"/>
    </source>
</evidence>
<accession>A0A1M6SCK2</accession>
<organism evidence="7 8">
    <name type="scientific">Thermocrinis minervae</name>
    <dbReference type="NCBI Taxonomy" id="381751"/>
    <lineage>
        <taxon>Bacteria</taxon>
        <taxon>Pseudomonadati</taxon>
        <taxon>Aquificota</taxon>
        <taxon>Aquificia</taxon>
        <taxon>Aquificales</taxon>
        <taxon>Aquificaceae</taxon>
        <taxon>Thermocrinis</taxon>
    </lineage>
</organism>
<keyword evidence="4 6" id="KW-1133">Transmembrane helix</keyword>
<dbReference type="PANTHER" id="PTHR21716">
    <property type="entry name" value="TRANSMEMBRANE PROTEIN"/>
    <property type="match status" value="1"/>
</dbReference>
<feature type="transmembrane region" description="Helical" evidence="6">
    <location>
        <begin position="319"/>
        <end position="344"/>
    </location>
</feature>
<dbReference type="PANTHER" id="PTHR21716:SF4">
    <property type="entry name" value="TRANSMEMBRANE PROTEIN 245"/>
    <property type="match status" value="1"/>
</dbReference>
<evidence type="ECO:0000256" key="5">
    <source>
        <dbReference type="ARBA" id="ARBA00023136"/>
    </source>
</evidence>
<evidence type="ECO:0000256" key="4">
    <source>
        <dbReference type="ARBA" id="ARBA00022989"/>
    </source>
</evidence>
<feature type="transmembrane region" description="Helical" evidence="6">
    <location>
        <begin position="155"/>
        <end position="176"/>
    </location>
</feature>
<keyword evidence="8" id="KW-1185">Reference proteome</keyword>